<evidence type="ECO:0000259" key="5">
    <source>
        <dbReference type="PROSITE" id="PS50090"/>
    </source>
</evidence>
<organism evidence="7 8">
    <name type="scientific">Tritrichomonas musculus</name>
    <dbReference type="NCBI Taxonomy" id="1915356"/>
    <lineage>
        <taxon>Eukaryota</taxon>
        <taxon>Metamonada</taxon>
        <taxon>Parabasalia</taxon>
        <taxon>Tritrichomonadida</taxon>
        <taxon>Tritrichomonadidae</taxon>
        <taxon>Tritrichomonas</taxon>
    </lineage>
</organism>
<gene>
    <name evidence="7" type="ORF">M9Y10_003298</name>
</gene>
<evidence type="ECO:0000313" key="8">
    <source>
        <dbReference type="Proteomes" id="UP001470230"/>
    </source>
</evidence>
<feature type="domain" description="Myb-like" evidence="5">
    <location>
        <begin position="69"/>
        <end position="119"/>
    </location>
</feature>
<keyword evidence="1" id="KW-0805">Transcription regulation</keyword>
<dbReference type="InterPro" id="IPR051575">
    <property type="entry name" value="Myb-like_DNA-bd"/>
</dbReference>
<feature type="domain" description="HTH myb-type" evidence="6">
    <location>
        <begin position="17"/>
        <end position="72"/>
    </location>
</feature>
<comment type="caution">
    <text evidence="7">The sequence shown here is derived from an EMBL/GenBank/DDBJ whole genome shotgun (WGS) entry which is preliminary data.</text>
</comment>
<feature type="domain" description="HTH myb-type" evidence="6">
    <location>
        <begin position="76"/>
        <end position="123"/>
    </location>
</feature>
<dbReference type="SUPFAM" id="SSF46689">
    <property type="entry name" value="Homeodomain-like"/>
    <property type="match status" value="1"/>
</dbReference>
<keyword evidence="3" id="KW-0804">Transcription</keyword>
<keyword evidence="2" id="KW-0238">DNA-binding</keyword>
<evidence type="ECO:0000256" key="4">
    <source>
        <dbReference type="ARBA" id="ARBA00023242"/>
    </source>
</evidence>
<accession>A0ABR2JP28</accession>
<dbReference type="SMART" id="SM00717">
    <property type="entry name" value="SANT"/>
    <property type="match status" value="2"/>
</dbReference>
<evidence type="ECO:0000313" key="7">
    <source>
        <dbReference type="EMBL" id="KAK8880616.1"/>
    </source>
</evidence>
<protein>
    <recommendedName>
        <fullName evidence="9">Myb-like DNA-binding domain containing protein</fullName>
    </recommendedName>
</protein>
<dbReference type="InterPro" id="IPR009057">
    <property type="entry name" value="Homeodomain-like_sf"/>
</dbReference>
<dbReference type="PANTHER" id="PTHR46621:SF1">
    <property type="entry name" value="SNRNA-ACTIVATING PROTEIN COMPLEX SUBUNIT 4"/>
    <property type="match status" value="1"/>
</dbReference>
<dbReference type="Pfam" id="PF13921">
    <property type="entry name" value="Myb_DNA-bind_6"/>
    <property type="match status" value="1"/>
</dbReference>
<dbReference type="Proteomes" id="UP001470230">
    <property type="component" value="Unassembled WGS sequence"/>
</dbReference>
<name>A0ABR2JP28_9EUKA</name>
<dbReference type="PROSITE" id="PS50090">
    <property type="entry name" value="MYB_LIKE"/>
    <property type="match status" value="2"/>
</dbReference>
<keyword evidence="8" id="KW-1185">Reference proteome</keyword>
<dbReference type="PROSITE" id="PS51294">
    <property type="entry name" value="HTH_MYB"/>
    <property type="match status" value="2"/>
</dbReference>
<sequence>MLYNEMQGQNPVKHQNKEASKKIKFTEQEDEKLKFLTAQFGTLNWMKISEFMPHRTAKQCRDRYCNYLSEKTTNEPWTKEEDEILLTLLPIVGSKWVKISQHLPGRSGSNVKNRWYKHLKKRYYFPNINLITNKSNIHNEKAKFEEVNEPKEIENKDENIFFDDFYDYDNLMKTNQKYAISSLLI</sequence>
<evidence type="ECO:0000259" key="6">
    <source>
        <dbReference type="PROSITE" id="PS51294"/>
    </source>
</evidence>
<dbReference type="CDD" id="cd00167">
    <property type="entry name" value="SANT"/>
    <property type="match status" value="2"/>
</dbReference>
<dbReference type="Gene3D" id="1.10.10.60">
    <property type="entry name" value="Homeodomain-like"/>
    <property type="match status" value="2"/>
</dbReference>
<reference evidence="7 8" key="1">
    <citation type="submission" date="2024-04" db="EMBL/GenBank/DDBJ databases">
        <title>Tritrichomonas musculus Genome.</title>
        <authorList>
            <person name="Alves-Ferreira E."/>
            <person name="Grigg M."/>
            <person name="Lorenzi H."/>
            <person name="Galac M."/>
        </authorList>
    </citation>
    <scope>NUCLEOTIDE SEQUENCE [LARGE SCALE GENOMIC DNA]</scope>
    <source>
        <strain evidence="7 8">EAF2021</strain>
    </source>
</reference>
<evidence type="ECO:0000256" key="2">
    <source>
        <dbReference type="ARBA" id="ARBA00023125"/>
    </source>
</evidence>
<feature type="domain" description="Myb-like" evidence="5">
    <location>
        <begin position="17"/>
        <end position="68"/>
    </location>
</feature>
<evidence type="ECO:0000256" key="3">
    <source>
        <dbReference type="ARBA" id="ARBA00023163"/>
    </source>
</evidence>
<dbReference type="PANTHER" id="PTHR46621">
    <property type="entry name" value="SNRNA-ACTIVATING PROTEIN COMPLEX SUBUNIT 4"/>
    <property type="match status" value="1"/>
</dbReference>
<keyword evidence="4" id="KW-0539">Nucleus</keyword>
<evidence type="ECO:0008006" key="9">
    <source>
        <dbReference type="Google" id="ProtNLM"/>
    </source>
</evidence>
<dbReference type="InterPro" id="IPR001005">
    <property type="entry name" value="SANT/Myb"/>
</dbReference>
<dbReference type="EMBL" id="JAPFFF010000010">
    <property type="protein sequence ID" value="KAK8880616.1"/>
    <property type="molecule type" value="Genomic_DNA"/>
</dbReference>
<dbReference type="InterPro" id="IPR017930">
    <property type="entry name" value="Myb_dom"/>
</dbReference>
<proteinExistence type="predicted"/>
<evidence type="ECO:0000256" key="1">
    <source>
        <dbReference type="ARBA" id="ARBA00023015"/>
    </source>
</evidence>